<dbReference type="EMBL" id="CP024201">
    <property type="protein sequence ID" value="ATQ43437.1"/>
    <property type="molecule type" value="Genomic_DNA"/>
</dbReference>
<dbReference type="PANTHER" id="PTHR45625">
    <property type="entry name" value="PEPTIDYL-PROLYL CIS-TRANS ISOMERASE-RELATED"/>
    <property type="match status" value="1"/>
</dbReference>
<dbReference type="Pfam" id="PF00160">
    <property type="entry name" value="Pro_isomerase"/>
    <property type="match status" value="1"/>
</dbReference>
<dbReference type="RefSeq" id="WP_099622688.1">
    <property type="nucleotide sequence ID" value="NZ_CP024201.1"/>
</dbReference>
<keyword evidence="7" id="KW-1185">Reference proteome</keyword>
<dbReference type="InterPro" id="IPR029000">
    <property type="entry name" value="Cyclophilin-like_dom_sf"/>
</dbReference>
<dbReference type="SUPFAM" id="SSF50891">
    <property type="entry name" value="Cyclophilin-like"/>
    <property type="match status" value="1"/>
</dbReference>
<gene>
    <name evidence="6" type="ORF">CSW64_13970</name>
</gene>
<sequence>MKSALSAIVLLSLAAPAAAQTPSDWRTPDPENILVVETNKGRIIVEMEPNVAPAHVERYRTLARKGFYDGLEFFRVIEGFMDQTGDPQNNGTGGSDLPDLEAEFPFRRGASVPFVEAAKLPADNAVPQATEVGFVGVVPVRSAPSMQMMISVDGKAPAWGLFCQGVMGAARSNNPNSANSQFFFMRGPYASLDGQYTAWGRVISGQDVVVAIKTGEPVAPPRDVMKSVKVLADIPAAQRPKIQVMDTRGPAFKALIDKARGADGRVDPCAIEIPAKIG</sequence>
<dbReference type="Proteomes" id="UP000228945">
    <property type="component" value="Chromosome"/>
</dbReference>
<keyword evidence="2" id="KW-0697">Rotamase</keyword>
<dbReference type="OrthoDB" id="9807797at2"/>
<evidence type="ECO:0000313" key="6">
    <source>
        <dbReference type="EMBL" id="ATQ43437.1"/>
    </source>
</evidence>
<accession>A0A2D2AZT1</accession>
<feature type="domain" description="PPIase cyclophilin-type" evidence="5">
    <location>
        <begin position="32"/>
        <end position="213"/>
    </location>
</feature>
<evidence type="ECO:0000256" key="1">
    <source>
        <dbReference type="ARBA" id="ARBA00013194"/>
    </source>
</evidence>
<dbReference type="Gene3D" id="2.40.100.10">
    <property type="entry name" value="Cyclophilin-like"/>
    <property type="match status" value="1"/>
</dbReference>
<keyword evidence="4" id="KW-0732">Signal</keyword>
<dbReference type="EC" id="5.2.1.8" evidence="1"/>
<feature type="signal peptide" evidence="4">
    <location>
        <begin position="1"/>
        <end position="19"/>
    </location>
</feature>
<evidence type="ECO:0000259" key="5">
    <source>
        <dbReference type="PROSITE" id="PS50072"/>
    </source>
</evidence>
<evidence type="ECO:0000256" key="3">
    <source>
        <dbReference type="ARBA" id="ARBA00023235"/>
    </source>
</evidence>
<dbReference type="InterPro" id="IPR002130">
    <property type="entry name" value="Cyclophilin-type_PPIase_dom"/>
</dbReference>
<keyword evidence="3 6" id="KW-0413">Isomerase</keyword>
<reference evidence="6 7" key="1">
    <citation type="submission" date="2017-10" db="EMBL/GenBank/DDBJ databases">
        <title>Genome sequence of Caulobacter mirabilis FWC38.</title>
        <authorList>
            <person name="Fiebig A."/>
            <person name="Crosson S."/>
        </authorList>
    </citation>
    <scope>NUCLEOTIDE SEQUENCE [LARGE SCALE GENOMIC DNA]</scope>
    <source>
        <strain evidence="6 7">FWC 38</strain>
    </source>
</reference>
<evidence type="ECO:0000256" key="4">
    <source>
        <dbReference type="SAM" id="SignalP"/>
    </source>
</evidence>
<name>A0A2D2AZT1_9CAUL</name>
<dbReference type="PANTHER" id="PTHR45625:SF4">
    <property type="entry name" value="PEPTIDYLPROLYL ISOMERASE DOMAIN AND WD REPEAT-CONTAINING PROTEIN 1"/>
    <property type="match status" value="1"/>
</dbReference>
<dbReference type="PROSITE" id="PS50072">
    <property type="entry name" value="CSA_PPIASE_2"/>
    <property type="match status" value="1"/>
</dbReference>
<dbReference type="KEGG" id="cmb:CSW64_13970"/>
<evidence type="ECO:0000313" key="7">
    <source>
        <dbReference type="Proteomes" id="UP000228945"/>
    </source>
</evidence>
<dbReference type="InterPro" id="IPR044666">
    <property type="entry name" value="Cyclophilin_A-like"/>
</dbReference>
<evidence type="ECO:0000256" key="2">
    <source>
        <dbReference type="ARBA" id="ARBA00023110"/>
    </source>
</evidence>
<dbReference type="CDD" id="cd00317">
    <property type="entry name" value="cyclophilin"/>
    <property type="match status" value="1"/>
</dbReference>
<dbReference type="GO" id="GO:0003755">
    <property type="term" value="F:peptidyl-prolyl cis-trans isomerase activity"/>
    <property type="evidence" value="ECO:0007669"/>
    <property type="project" value="UniProtKB-KW"/>
</dbReference>
<feature type="chain" id="PRO_5013857544" description="peptidylprolyl isomerase" evidence="4">
    <location>
        <begin position="20"/>
        <end position="278"/>
    </location>
</feature>
<dbReference type="AlphaFoldDB" id="A0A2D2AZT1"/>
<proteinExistence type="predicted"/>
<organism evidence="6 7">
    <name type="scientific">Caulobacter mirabilis</name>
    <dbReference type="NCBI Taxonomy" id="69666"/>
    <lineage>
        <taxon>Bacteria</taxon>
        <taxon>Pseudomonadati</taxon>
        <taxon>Pseudomonadota</taxon>
        <taxon>Alphaproteobacteria</taxon>
        <taxon>Caulobacterales</taxon>
        <taxon>Caulobacteraceae</taxon>
        <taxon>Caulobacter</taxon>
    </lineage>
</organism>
<protein>
    <recommendedName>
        <fullName evidence="1">peptidylprolyl isomerase</fullName>
        <ecNumber evidence="1">5.2.1.8</ecNumber>
    </recommendedName>
</protein>